<accession>A0A1S8X8R5</accession>
<sequence length="258" mass="27691">MVRGCVSAVVCNKNSEGEANDQQHIVDGGKSLIQTDPCGKSLGSMEPAGNQPTLTAGEFEVLCLLQRANLSQYFKAFIDHGGDDLRQLVDSLRDPEEFAELVKIVGMDKKPLHIRRLKKALEEMSALLGLKSISWSGNSVDCTSAAVQQLLLKSSAHYGCSLSQHESKILGSCHKPTHGQFAGVCVAPTSSHTNGSVISPTIQHANPLSLIQLLNPSNSPSASLNDNSSDINHDVQSNNGEVMVLFYAIFVVENLLVL</sequence>
<dbReference type="InterPro" id="IPR013761">
    <property type="entry name" value="SAM/pointed_sf"/>
</dbReference>
<dbReference type="Proteomes" id="UP000243686">
    <property type="component" value="Unassembled WGS sequence"/>
</dbReference>
<dbReference type="CDD" id="cd09487">
    <property type="entry name" value="SAM_superfamily"/>
    <property type="match status" value="1"/>
</dbReference>
<organism evidence="2 3">
    <name type="scientific">Opisthorchis viverrini</name>
    <name type="common">Southeast Asian liver fluke</name>
    <dbReference type="NCBI Taxonomy" id="6198"/>
    <lineage>
        <taxon>Eukaryota</taxon>
        <taxon>Metazoa</taxon>
        <taxon>Spiralia</taxon>
        <taxon>Lophotrochozoa</taxon>
        <taxon>Platyhelminthes</taxon>
        <taxon>Trematoda</taxon>
        <taxon>Digenea</taxon>
        <taxon>Opisthorchiida</taxon>
        <taxon>Opisthorchiata</taxon>
        <taxon>Opisthorchiidae</taxon>
        <taxon>Opisthorchis</taxon>
    </lineage>
</organism>
<evidence type="ECO:0000259" key="1">
    <source>
        <dbReference type="Pfam" id="PF04904"/>
    </source>
</evidence>
<dbReference type="InterPro" id="IPR006988">
    <property type="entry name" value="Nab_N"/>
</dbReference>
<dbReference type="GO" id="GO:0006355">
    <property type="term" value="P:regulation of DNA-templated transcription"/>
    <property type="evidence" value="ECO:0007669"/>
    <property type="project" value="InterPro"/>
</dbReference>
<evidence type="ECO:0000313" key="2">
    <source>
        <dbReference type="EMBL" id="OON23078.1"/>
    </source>
</evidence>
<dbReference type="GO" id="GO:0003712">
    <property type="term" value="F:transcription coregulator activity"/>
    <property type="evidence" value="ECO:0007669"/>
    <property type="project" value="InterPro"/>
</dbReference>
<dbReference type="Gene3D" id="1.10.150.50">
    <property type="entry name" value="Transcription Factor, Ets-1"/>
    <property type="match status" value="1"/>
</dbReference>
<gene>
    <name evidence="2" type="ORF">X801_01016</name>
</gene>
<evidence type="ECO:0000313" key="3">
    <source>
        <dbReference type="Proteomes" id="UP000243686"/>
    </source>
</evidence>
<protein>
    <submittedName>
        <fullName evidence="2">NAB region 1</fullName>
    </submittedName>
</protein>
<dbReference type="Pfam" id="PF04904">
    <property type="entry name" value="SAM_NCD1"/>
    <property type="match status" value="1"/>
</dbReference>
<dbReference type="InterPro" id="IPR039040">
    <property type="entry name" value="NAB_fam"/>
</dbReference>
<dbReference type="EMBL" id="KV891615">
    <property type="protein sequence ID" value="OON23078.1"/>
    <property type="molecule type" value="Genomic_DNA"/>
</dbReference>
<reference evidence="2 3" key="1">
    <citation type="submission" date="2015-03" db="EMBL/GenBank/DDBJ databases">
        <title>Draft genome of the nematode, Opisthorchis viverrini.</title>
        <authorList>
            <person name="Mitreva M."/>
        </authorList>
    </citation>
    <scope>NUCLEOTIDE SEQUENCE [LARGE SCALE GENOMIC DNA]</scope>
    <source>
        <strain evidence="2">Khon Kaen</strain>
    </source>
</reference>
<dbReference type="PANTHER" id="PTHR12623:SF10">
    <property type="entry name" value="NGFI-A-BINDING PROTEIN HOMOLOG"/>
    <property type="match status" value="1"/>
</dbReference>
<name>A0A1S8X8R5_OPIVI</name>
<proteinExistence type="predicted"/>
<dbReference type="AlphaFoldDB" id="A0A1S8X8R5"/>
<dbReference type="GO" id="GO:0005634">
    <property type="term" value="C:nucleus"/>
    <property type="evidence" value="ECO:0007669"/>
    <property type="project" value="InterPro"/>
</dbReference>
<feature type="domain" description="Nab N-terminal" evidence="1">
    <location>
        <begin position="55"/>
        <end position="125"/>
    </location>
</feature>
<dbReference type="PANTHER" id="PTHR12623">
    <property type="entry name" value="NGFI-A BINDING PROTEIN"/>
    <property type="match status" value="1"/>
</dbReference>
<keyword evidence="3" id="KW-1185">Reference proteome</keyword>